<evidence type="ECO:0000256" key="8">
    <source>
        <dbReference type="ARBA" id="ARBA00022989"/>
    </source>
</evidence>
<dbReference type="SMART" id="SM00387">
    <property type="entry name" value="HATPase_c"/>
    <property type="match status" value="1"/>
</dbReference>
<dbReference type="PROSITE" id="PS50885">
    <property type="entry name" value="HAMP"/>
    <property type="match status" value="1"/>
</dbReference>
<dbReference type="InterPro" id="IPR004358">
    <property type="entry name" value="Sig_transdc_His_kin-like_C"/>
</dbReference>
<keyword evidence="8 12" id="KW-1133">Transmembrane helix</keyword>
<dbReference type="SMART" id="SM00304">
    <property type="entry name" value="HAMP"/>
    <property type="match status" value="1"/>
</dbReference>
<dbReference type="Pfam" id="PF02518">
    <property type="entry name" value="HATPase_c"/>
    <property type="match status" value="1"/>
</dbReference>
<evidence type="ECO:0000259" key="13">
    <source>
        <dbReference type="PROSITE" id="PS50109"/>
    </source>
</evidence>
<keyword evidence="5" id="KW-0808">Transferase</keyword>
<evidence type="ECO:0000256" key="4">
    <source>
        <dbReference type="ARBA" id="ARBA00022553"/>
    </source>
</evidence>
<proteinExistence type="predicted"/>
<evidence type="ECO:0000256" key="6">
    <source>
        <dbReference type="ARBA" id="ARBA00022692"/>
    </source>
</evidence>
<evidence type="ECO:0000259" key="14">
    <source>
        <dbReference type="PROSITE" id="PS50885"/>
    </source>
</evidence>
<feature type="domain" description="Histidine kinase" evidence="13">
    <location>
        <begin position="240"/>
        <end position="452"/>
    </location>
</feature>
<keyword evidence="9" id="KW-0902">Two-component regulatory system</keyword>
<dbReference type="InterPro" id="IPR003661">
    <property type="entry name" value="HisK_dim/P_dom"/>
</dbReference>
<dbReference type="PANTHER" id="PTHR45436">
    <property type="entry name" value="SENSOR HISTIDINE KINASE YKOH"/>
    <property type="match status" value="1"/>
</dbReference>
<keyword evidence="7 15" id="KW-0418">Kinase</keyword>
<dbReference type="InterPro" id="IPR005467">
    <property type="entry name" value="His_kinase_dom"/>
</dbReference>
<feature type="transmembrane region" description="Helical" evidence="12">
    <location>
        <begin position="158"/>
        <end position="181"/>
    </location>
</feature>
<feature type="region of interest" description="Disordered" evidence="11">
    <location>
        <begin position="452"/>
        <end position="471"/>
    </location>
</feature>
<feature type="domain" description="HAMP" evidence="14">
    <location>
        <begin position="179"/>
        <end position="232"/>
    </location>
</feature>
<keyword evidence="4" id="KW-0597">Phosphoprotein</keyword>
<dbReference type="Gene3D" id="3.30.565.10">
    <property type="entry name" value="Histidine kinase-like ATPase, C-terminal domain"/>
    <property type="match status" value="1"/>
</dbReference>
<evidence type="ECO:0000256" key="9">
    <source>
        <dbReference type="ARBA" id="ARBA00023012"/>
    </source>
</evidence>
<dbReference type="RefSeq" id="WP_030261878.1">
    <property type="nucleotide sequence ID" value="NZ_JBHEZZ010000021.1"/>
</dbReference>
<dbReference type="PROSITE" id="PS50109">
    <property type="entry name" value="HIS_KIN"/>
    <property type="match status" value="1"/>
</dbReference>
<keyword evidence="6 12" id="KW-0812">Transmembrane</keyword>
<dbReference type="InterPro" id="IPR050428">
    <property type="entry name" value="TCS_sensor_his_kinase"/>
</dbReference>
<comment type="subcellular location">
    <subcellularLocation>
        <location evidence="2">Cell membrane</location>
    </subcellularLocation>
</comment>
<evidence type="ECO:0000256" key="5">
    <source>
        <dbReference type="ARBA" id="ARBA00022679"/>
    </source>
</evidence>
<dbReference type="GO" id="GO:0016301">
    <property type="term" value="F:kinase activity"/>
    <property type="evidence" value="ECO:0007669"/>
    <property type="project" value="UniProtKB-KW"/>
</dbReference>
<dbReference type="Pfam" id="PF00672">
    <property type="entry name" value="HAMP"/>
    <property type="match status" value="1"/>
</dbReference>
<dbReference type="InterPro" id="IPR036097">
    <property type="entry name" value="HisK_dim/P_sf"/>
</dbReference>
<gene>
    <name evidence="15" type="ORF">ACEZDJ_29535</name>
</gene>
<evidence type="ECO:0000256" key="7">
    <source>
        <dbReference type="ARBA" id="ARBA00022777"/>
    </source>
</evidence>
<sequence>MNRRIALSVLALVAVLLALAVLPLGRLLDQREQTSFRDSAEATGRTLASSAEENLSDHKSAAPTLRLLAATQSDGDCATVYDGTGRVLFRTSCGTAQGTTAQDLVRAAVADAQAHTHQGDGLITVATPIGDADEPVGAAVLTRSLDPLHDRIAAVQGWLAAIAVGGLLAGALLSVALARWVGRPLHEVDRAAQRLGDGHLEVRAPVRAGPPEVRRLAATFNTMAARTEALVHGHRTVIADVSHQLRTPLAALRLRLDLLGGEADAGTAQELAGAQEEIARLSRLVDGLLAVARAESAVPRPTPVRVADLVAERVDAWEPVASERRVTLTADSPDGPDGPADLLAFLGPGDLEQVLDNLIANAVDAAREGGRVRVRARPAGATVQLVVTDDGPGMSPAARAAAFRRFGNPHAKGSGLGLAIVHRLVTANGGTARLQETPGGGLTVTLELPAPPRRVAQVSRAPQPGTRRTDP</sequence>
<dbReference type="InterPro" id="IPR003594">
    <property type="entry name" value="HATPase_dom"/>
</dbReference>
<dbReference type="Gene3D" id="6.10.340.10">
    <property type="match status" value="1"/>
</dbReference>
<dbReference type="PRINTS" id="PR00344">
    <property type="entry name" value="BCTRLSENSOR"/>
</dbReference>
<dbReference type="PANTHER" id="PTHR45436:SF5">
    <property type="entry name" value="SENSOR HISTIDINE KINASE TRCS"/>
    <property type="match status" value="1"/>
</dbReference>
<keyword evidence="10 12" id="KW-0472">Membrane</keyword>
<dbReference type="EMBL" id="JBHEZZ010000021">
    <property type="protein sequence ID" value="MFC1405435.1"/>
    <property type="molecule type" value="Genomic_DNA"/>
</dbReference>
<name>A0ABV6UVE0_9ACTN</name>
<feature type="region of interest" description="Disordered" evidence="11">
    <location>
        <begin position="38"/>
        <end position="58"/>
    </location>
</feature>
<dbReference type="CDD" id="cd00082">
    <property type="entry name" value="HisKA"/>
    <property type="match status" value="1"/>
</dbReference>
<dbReference type="Pfam" id="PF00512">
    <property type="entry name" value="HisKA"/>
    <property type="match status" value="1"/>
</dbReference>
<dbReference type="InterPro" id="IPR003660">
    <property type="entry name" value="HAMP_dom"/>
</dbReference>
<dbReference type="CDD" id="cd06225">
    <property type="entry name" value="HAMP"/>
    <property type="match status" value="1"/>
</dbReference>
<dbReference type="SUPFAM" id="SSF47384">
    <property type="entry name" value="Homodimeric domain of signal transducing histidine kinase"/>
    <property type="match status" value="1"/>
</dbReference>
<evidence type="ECO:0000256" key="11">
    <source>
        <dbReference type="SAM" id="MobiDB-lite"/>
    </source>
</evidence>
<comment type="catalytic activity">
    <reaction evidence="1">
        <text>ATP + protein L-histidine = ADP + protein N-phospho-L-histidine.</text>
        <dbReference type="EC" id="2.7.13.3"/>
    </reaction>
</comment>
<evidence type="ECO:0000256" key="3">
    <source>
        <dbReference type="ARBA" id="ARBA00012438"/>
    </source>
</evidence>
<protein>
    <recommendedName>
        <fullName evidence="3">histidine kinase</fullName>
        <ecNumber evidence="3">2.7.13.3</ecNumber>
    </recommendedName>
</protein>
<evidence type="ECO:0000313" key="15">
    <source>
        <dbReference type="EMBL" id="MFC1405435.1"/>
    </source>
</evidence>
<dbReference type="SUPFAM" id="SSF158472">
    <property type="entry name" value="HAMP domain-like"/>
    <property type="match status" value="1"/>
</dbReference>
<organism evidence="15 16">
    <name type="scientific">Streptacidiphilus cavernicola</name>
    <dbReference type="NCBI Taxonomy" id="3342716"/>
    <lineage>
        <taxon>Bacteria</taxon>
        <taxon>Bacillati</taxon>
        <taxon>Actinomycetota</taxon>
        <taxon>Actinomycetes</taxon>
        <taxon>Kitasatosporales</taxon>
        <taxon>Streptomycetaceae</taxon>
        <taxon>Streptacidiphilus</taxon>
    </lineage>
</organism>
<dbReference type="Gene3D" id="1.10.287.130">
    <property type="match status" value="1"/>
</dbReference>
<evidence type="ECO:0000313" key="16">
    <source>
        <dbReference type="Proteomes" id="UP001592528"/>
    </source>
</evidence>
<dbReference type="CDD" id="cd00075">
    <property type="entry name" value="HATPase"/>
    <property type="match status" value="1"/>
</dbReference>
<dbReference type="EC" id="2.7.13.3" evidence="3"/>
<dbReference type="SMART" id="SM00388">
    <property type="entry name" value="HisKA"/>
    <property type="match status" value="1"/>
</dbReference>
<accession>A0ABV6UVE0</accession>
<comment type="caution">
    <text evidence="15">The sequence shown here is derived from an EMBL/GenBank/DDBJ whole genome shotgun (WGS) entry which is preliminary data.</text>
</comment>
<dbReference type="InterPro" id="IPR036890">
    <property type="entry name" value="HATPase_C_sf"/>
</dbReference>
<reference evidence="15 16" key="1">
    <citation type="submission" date="2024-09" db="EMBL/GenBank/DDBJ databases">
        <authorList>
            <person name="Lee S.D."/>
        </authorList>
    </citation>
    <scope>NUCLEOTIDE SEQUENCE [LARGE SCALE GENOMIC DNA]</scope>
    <source>
        <strain evidence="15 16">N1-5</strain>
    </source>
</reference>
<keyword evidence="16" id="KW-1185">Reference proteome</keyword>
<dbReference type="Proteomes" id="UP001592528">
    <property type="component" value="Unassembled WGS sequence"/>
</dbReference>
<evidence type="ECO:0000256" key="12">
    <source>
        <dbReference type="SAM" id="Phobius"/>
    </source>
</evidence>
<dbReference type="SUPFAM" id="SSF55874">
    <property type="entry name" value="ATPase domain of HSP90 chaperone/DNA topoisomerase II/histidine kinase"/>
    <property type="match status" value="1"/>
</dbReference>
<evidence type="ECO:0000256" key="2">
    <source>
        <dbReference type="ARBA" id="ARBA00004236"/>
    </source>
</evidence>
<evidence type="ECO:0000256" key="10">
    <source>
        <dbReference type="ARBA" id="ARBA00023136"/>
    </source>
</evidence>
<evidence type="ECO:0000256" key="1">
    <source>
        <dbReference type="ARBA" id="ARBA00000085"/>
    </source>
</evidence>